<comment type="caution">
    <text evidence="1">The sequence shown here is derived from an EMBL/GenBank/DDBJ whole genome shotgun (WGS) entry which is preliminary data.</text>
</comment>
<protein>
    <submittedName>
        <fullName evidence="1">5980_t:CDS:1</fullName>
    </submittedName>
</protein>
<keyword evidence="2" id="KW-1185">Reference proteome</keyword>
<dbReference type="AlphaFoldDB" id="A0A9N9EJV5"/>
<dbReference type="OrthoDB" id="2282872at2759"/>
<dbReference type="InterPro" id="IPR027417">
    <property type="entry name" value="P-loop_NTPase"/>
</dbReference>
<dbReference type="Proteomes" id="UP000789759">
    <property type="component" value="Unassembled WGS sequence"/>
</dbReference>
<feature type="non-terminal residue" evidence="1">
    <location>
        <position position="1"/>
    </location>
</feature>
<proteinExistence type="predicted"/>
<dbReference type="Gene3D" id="3.40.50.300">
    <property type="entry name" value="P-loop containing nucleotide triphosphate hydrolases"/>
    <property type="match status" value="1"/>
</dbReference>
<evidence type="ECO:0000313" key="2">
    <source>
        <dbReference type="Proteomes" id="UP000789759"/>
    </source>
</evidence>
<evidence type="ECO:0000313" key="1">
    <source>
        <dbReference type="EMBL" id="CAG8681747.1"/>
    </source>
</evidence>
<reference evidence="1" key="1">
    <citation type="submission" date="2021-06" db="EMBL/GenBank/DDBJ databases">
        <authorList>
            <person name="Kallberg Y."/>
            <person name="Tangrot J."/>
            <person name="Rosling A."/>
        </authorList>
    </citation>
    <scope>NUCLEOTIDE SEQUENCE</scope>
    <source>
        <strain evidence="1">FL966</strain>
    </source>
</reference>
<gene>
    <name evidence="1" type="ORF">CPELLU_LOCUS10829</name>
</gene>
<name>A0A9N9EJV5_9GLOM</name>
<dbReference type="EMBL" id="CAJVQA010009160">
    <property type="protein sequence ID" value="CAG8681747.1"/>
    <property type="molecule type" value="Genomic_DNA"/>
</dbReference>
<organism evidence="1 2">
    <name type="scientific">Cetraspora pellucida</name>
    <dbReference type="NCBI Taxonomy" id="1433469"/>
    <lineage>
        <taxon>Eukaryota</taxon>
        <taxon>Fungi</taxon>
        <taxon>Fungi incertae sedis</taxon>
        <taxon>Mucoromycota</taxon>
        <taxon>Glomeromycotina</taxon>
        <taxon>Glomeromycetes</taxon>
        <taxon>Diversisporales</taxon>
        <taxon>Gigasporaceae</taxon>
        <taxon>Cetraspora</taxon>
    </lineage>
</organism>
<sequence>VDFRKLKTKHQIANKCEEQHVKKQKTLIEKDLRAKKANIPLSGFCENAKCDLLRELPCVICSEMFSSEYWTRISVKGIDLLVLEVDKKFVTLLFDVDFNYKYPWIDKREYKVLLDRDRSLDAGKTLLLSLVNTWIGTVLLCLQELTISEQLLISTGYLCINLIQLTNQQHTYHKLKEHLCDNLKVVFVGQDQLSKIQLKKSIVKIDKIALNSLPEDEVPVALMVTTVMVDIELDNNREAFEHDKYNFTNSSEELRSSGMVCMDNISFAEKSHTLKMLEKMINESNTDDIELALEQEYSKQPITNYAILELLKNVNAVGGKIIADLHSPIVMLYVEKKIDIDFLVSDNFPTVTKRARLAHLDLTAVANQYLTDEILLLEYMTPKTNLKRRMHPSFLPISDSQLLDFEEKFHCNVLAIAKHTLFHKCTWSCDYYTPNKFFSIYLNIFEIYLTKQFHIGKNLPELETSNNFDDSTGDDELEQDLNENCNMNDKVFRVINLGEKMAAVNLRVDYIYYGGNQESDKIHDYKIEHPQCLTHIQVHWSNRNKKVPVLCRKGILHRCKKETILDKQLCQMANRNLEASKLWQIERSVVRYNMSTDNIELLNSQEDSDIKDESSFDLYAIICSGFYNLKLVDEAMLHLHLKDGFKIRNEKLQNSEDIFNKFKPTCKNDNNLIQKWQETIASWKRTEPVNENCDDNHIQEFTYISKHLNYASLQLRKIIKETDLLQEISSDLNDEQKKLFLLVCAGGMGKSKVIKAICKYFDQIEQKESLAVCASLDLLYQDQWARIEYLILDEVSIIGQKLLMQFYTYVKEAKPNWNNALPFAELNIIFLGDFMQLPLKQISSSVNTQTVVNTSGKYQWQGIMANTLTVNICIKDGMTNSAQGILREIVYDDTAAIIKSLSVDKGKSIIIDKPPKYIIIELLNYASCKYDNLPSNHRTQLLVTSAFTFTEFKCQGVILEKAIVDLNDDNIKSGVYVMLSHIQRLQDVMILWPFSHSKLNTTVEPDLRKELRHLEKCFIKTKQLEKWPFI</sequence>
<accession>A0A9N9EJV5</accession>